<gene>
    <name evidence="2" type="ORF">BSAL_00655</name>
</gene>
<feature type="region of interest" description="Disordered" evidence="1">
    <location>
        <begin position="138"/>
        <end position="173"/>
    </location>
</feature>
<dbReference type="Proteomes" id="UP000051952">
    <property type="component" value="Unassembled WGS sequence"/>
</dbReference>
<dbReference type="AlphaFoldDB" id="A0A0S4J7L1"/>
<feature type="compositionally biased region" description="Low complexity" evidence="1">
    <location>
        <begin position="236"/>
        <end position="249"/>
    </location>
</feature>
<evidence type="ECO:0000256" key="1">
    <source>
        <dbReference type="SAM" id="MobiDB-lite"/>
    </source>
</evidence>
<feature type="region of interest" description="Disordered" evidence="1">
    <location>
        <begin position="553"/>
        <end position="574"/>
    </location>
</feature>
<dbReference type="VEuPathDB" id="TriTrypDB:BSAL_00655"/>
<sequence length="1239" mass="128900">MTFRGIWIIDVEHHVVLFSRRFPNVERSYLSYMSPPTKSTTTTSGASTAATTIEQQSSNNNKAFESTPKDTKQRRAVGDEDSNLRNDATTSSKAPQQNISSNHHDQLTSILGVSDTMLMDSLLSYISGSNLVGAAGGADGHGGGAGTDGSRSTLLSGVASSSHSSPGLARMKHGPFIPPLPIAAEACGEEGGEGTTRRSVVGPWVVCQSERGAVTIVTPPNMQADSNASKSKKSTMSKASPTLSTSSLPSLNLQQPQLVVLEHPDDVVLVEAHPRYAPKQNILIVALPLCRTTQALSSTAVDDTAYLSDPTILTAWEVIQTSIRPFVDHCLLVAPQLPPKSASSLTSGPPLILQPHGMIVAPGSTGGGSKDDTLKPIQEAPATWLDPKHGARQLHVVGGWSTRSTQRRVIAVYHWVQALHTLVATALPFGSPTLWLPQHSVTALGVGTALQMRAEQRVDASLKNVMNPSMEPEALFQSVESGDRKLRASEMLFVDSLGGGGRGGGSGMTPPSSSSDQHYAGSSRSDDFSTGGSSRPRRSVLSRAMKLIKDFDSRSAKQLAQQSGGGAAAARGGGKKLWEPTLPSSACVGVHLVFEVSTQMFGHGAAAPAATNSIGSGASTAHASSSSSSSPAAQAAAAVAAASVDAYSACYRLQLTPPQSPNMHWLQRVEELAEAVEEGITAVLLEDMVPLPLIVPSSWRGAHGTGGGVRVAVDESLVSAVDWHPDQALQPITLKNSSSSSSPAGGASASSGGGGSGGSKKGGKSSAGFPAAVQALLDDPVGIVNTSLDIQAKQQRSASSSSKNANLTCDVLSVTTNGLHLWAYERTCGLVRPEDALHAPIDLAVLSPPAFLPQQHIVTGLYSLTPVATPSAVHTSLSKYFGYDEAGMTSDLEILTPMDRAEAQRGAKPTPTDEDLEHRAWLEGLLETPGHVLYHLDLELTVPMALPASESSALSFAEVLKFAAVIRFLDDASVVSLHLLQSAAYDEYGVLLHAHAGNNNAAANAPSGTSSRSATAAAHHQDATAGGAAASAPLHQIASDSIVWQSPAGPGTILRAGSKLRLKAFLVLDLRCRSGAHELQSTLSTTHSHMHAAEWALLTTVISSAQLDFMLRTVDPMLCGGVQLLDSGVAGASFPTLAKTLELRASVLQSDLGSLHESLHLGSPDDVTGLLRENHSMGSPLGSSSHPALQLPPVVAATIVCSGRAETGGGYVLWNFSPANESNNSSSSATAMSATSGLR</sequence>
<dbReference type="EMBL" id="CYKH01001251">
    <property type="protein sequence ID" value="CUG86179.1"/>
    <property type="molecule type" value="Genomic_DNA"/>
</dbReference>
<feature type="region of interest" description="Disordered" evidence="1">
    <location>
        <begin position="733"/>
        <end position="765"/>
    </location>
</feature>
<feature type="region of interest" description="Disordered" evidence="1">
    <location>
        <begin position="53"/>
        <end position="103"/>
    </location>
</feature>
<feature type="compositionally biased region" description="Gly residues" evidence="1">
    <location>
        <begin position="751"/>
        <end position="760"/>
    </location>
</feature>
<evidence type="ECO:0000313" key="3">
    <source>
        <dbReference type="Proteomes" id="UP000051952"/>
    </source>
</evidence>
<name>A0A0S4J7L1_BODSA</name>
<feature type="region of interest" description="Disordered" evidence="1">
    <location>
        <begin position="498"/>
        <end position="539"/>
    </location>
</feature>
<feature type="compositionally biased region" description="Basic and acidic residues" evidence="1">
    <location>
        <begin position="67"/>
        <end position="84"/>
    </location>
</feature>
<protein>
    <submittedName>
        <fullName evidence="2">Uncharacterized protein</fullName>
    </submittedName>
</protein>
<proteinExistence type="predicted"/>
<feature type="region of interest" description="Disordered" evidence="1">
    <location>
        <begin position="219"/>
        <end position="249"/>
    </location>
</feature>
<keyword evidence="3" id="KW-1185">Reference proteome</keyword>
<feature type="region of interest" description="Disordered" evidence="1">
    <location>
        <begin position="1002"/>
        <end position="1022"/>
    </location>
</feature>
<feature type="compositionally biased region" description="Gly residues" evidence="1">
    <location>
        <begin position="138"/>
        <end position="147"/>
    </location>
</feature>
<accession>A0A0S4J7L1</accession>
<reference evidence="3" key="1">
    <citation type="submission" date="2015-09" db="EMBL/GenBank/DDBJ databases">
        <authorList>
            <consortium name="Pathogen Informatics"/>
        </authorList>
    </citation>
    <scope>NUCLEOTIDE SEQUENCE [LARGE SCALE GENOMIC DNA]</scope>
    <source>
        <strain evidence="3">Lake Konstanz</strain>
    </source>
</reference>
<feature type="compositionally biased region" description="Low complexity" evidence="1">
    <location>
        <begin position="737"/>
        <end position="750"/>
    </location>
</feature>
<feature type="compositionally biased region" description="Polar residues" evidence="1">
    <location>
        <begin position="516"/>
        <end position="533"/>
    </location>
</feature>
<feature type="compositionally biased region" description="Low complexity" evidence="1">
    <location>
        <begin position="148"/>
        <end position="165"/>
    </location>
</feature>
<organism evidence="2 3">
    <name type="scientific">Bodo saltans</name>
    <name type="common">Flagellated protozoan</name>
    <dbReference type="NCBI Taxonomy" id="75058"/>
    <lineage>
        <taxon>Eukaryota</taxon>
        <taxon>Discoba</taxon>
        <taxon>Euglenozoa</taxon>
        <taxon>Kinetoplastea</taxon>
        <taxon>Metakinetoplastina</taxon>
        <taxon>Eubodonida</taxon>
        <taxon>Bodonidae</taxon>
        <taxon>Bodo</taxon>
    </lineage>
</organism>
<feature type="compositionally biased region" description="Polar residues" evidence="1">
    <location>
        <begin position="85"/>
        <end position="103"/>
    </location>
</feature>
<feature type="compositionally biased region" description="Polar residues" evidence="1">
    <location>
        <begin position="53"/>
        <end position="64"/>
    </location>
</feature>
<evidence type="ECO:0000313" key="2">
    <source>
        <dbReference type="EMBL" id="CUG86179.1"/>
    </source>
</evidence>
<feature type="region of interest" description="Disordered" evidence="1">
    <location>
        <begin position="1220"/>
        <end position="1239"/>
    </location>
</feature>
<feature type="compositionally biased region" description="Gly residues" evidence="1">
    <location>
        <begin position="498"/>
        <end position="507"/>
    </location>
</feature>